<dbReference type="Pfam" id="PF05910">
    <property type="entry name" value="DUF868"/>
    <property type="match status" value="1"/>
</dbReference>
<evidence type="ECO:0000313" key="2">
    <source>
        <dbReference type="Proteomes" id="UP001412067"/>
    </source>
</evidence>
<name>A0ABR2MER8_9ASPA</name>
<dbReference type="InterPro" id="IPR008586">
    <property type="entry name" value="DUF868_pln"/>
</dbReference>
<sequence length="289" mass="32474">MRDFPSSFSETGVQVAATSKSGKTAQNLVTCVYSAQLCGRSCAITITWSKHRMGQLGLTIGVDDSGNRSLRKVDIRSRLFSKKKGLQERGLTRAYQDVFWDLSKAKPESGPEPAEGFYVVVLFDFQIVLLLGDLIKEAHRRTYSIPPPSNAVVFVAKREHIFGKKIYLTRAQFCYNGGFHDIAIECEAMGLKDAWLEIRIDEKRVMQVKRLLWKFKGNQTIVVDGLPVEVFWDVHNWLFDASSMSSVVFMFQSRASAGKPSVKKSSQMLAESQLPGTGFSLILYALKRE</sequence>
<keyword evidence="2" id="KW-1185">Reference proteome</keyword>
<comment type="caution">
    <text evidence="1">The sequence shown here is derived from an EMBL/GenBank/DDBJ whole genome shotgun (WGS) entry which is preliminary data.</text>
</comment>
<accession>A0ABR2MER8</accession>
<evidence type="ECO:0000313" key="1">
    <source>
        <dbReference type="EMBL" id="KAK8962184.1"/>
    </source>
</evidence>
<proteinExistence type="predicted"/>
<gene>
    <name evidence="1" type="ORF">KSP40_PGU020532</name>
</gene>
<dbReference type="Proteomes" id="UP001412067">
    <property type="component" value="Unassembled WGS sequence"/>
</dbReference>
<reference evidence="1 2" key="1">
    <citation type="journal article" date="2022" name="Nat. Plants">
        <title>Genomes of leafy and leafless Platanthera orchids illuminate the evolution of mycoheterotrophy.</title>
        <authorList>
            <person name="Li M.H."/>
            <person name="Liu K.W."/>
            <person name="Li Z."/>
            <person name="Lu H.C."/>
            <person name="Ye Q.L."/>
            <person name="Zhang D."/>
            <person name="Wang J.Y."/>
            <person name="Li Y.F."/>
            <person name="Zhong Z.M."/>
            <person name="Liu X."/>
            <person name="Yu X."/>
            <person name="Liu D.K."/>
            <person name="Tu X.D."/>
            <person name="Liu B."/>
            <person name="Hao Y."/>
            <person name="Liao X.Y."/>
            <person name="Jiang Y.T."/>
            <person name="Sun W.H."/>
            <person name="Chen J."/>
            <person name="Chen Y.Q."/>
            <person name="Ai Y."/>
            <person name="Zhai J.W."/>
            <person name="Wu S.S."/>
            <person name="Zhou Z."/>
            <person name="Hsiao Y.Y."/>
            <person name="Wu W.L."/>
            <person name="Chen Y.Y."/>
            <person name="Lin Y.F."/>
            <person name="Hsu J.L."/>
            <person name="Li C.Y."/>
            <person name="Wang Z.W."/>
            <person name="Zhao X."/>
            <person name="Zhong W.Y."/>
            <person name="Ma X.K."/>
            <person name="Ma L."/>
            <person name="Huang J."/>
            <person name="Chen G.Z."/>
            <person name="Huang M.Z."/>
            <person name="Huang L."/>
            <person name="Peng D.H."/>
            <person name="Luo Y.B."/>
            <person name="Zou S.Q."/>
            <person name="Chen S.P."/>
            <person name="Lan S."/>
            <person name="Tsai W.C."/>
            <person name="Van de Peer Y."/>
            <person name="Liu Z.J."/>
        </authorList>
    </citation>
    <scope>NUCLEOTIDE SEQUENCE [LARGE SCALE GENOMIC DNA]</scope>
    <source>
        <strain evidence="1">Lor288</strain>
    </source>
</reference>
<dbReference type="EMBL" id="JBBWWR010000008">
    <property type="protein sequence ID" value="KAK8962184.1"/>
    <property type="molecule type" value="Genomic_DNA"/>
</dbReference>
<dbReference type="PANTHER" id="PTHR31972:SF74">
    <property type="entry name" value="EXPRESSED PROTEIN"/>
    <property type="match status" value="1"/>
</dbReference>
<dbReference type="PANTHER" id="PTHR31972">
    <property type="entry name" value="EXPRESSED PROTEIN"/>
    <property type="match status" value="1"/>
</dbReference>
<protein>
    <submittedName>
        <fullName evidence="1">Uncharacterized protein</fullName>
    </submittedName>
</protein>
<organism evidence="1 2">
    <name type="scientific">Platanthera guangdongensis</name>
    <dbReference type="NCBI Taxonomy" id="2320717"/>
    <lineage>
        <taxon>Eukaryota</taxon>
        <taxon>Viridiplantae</taxon>
        <taxon>Streptophyta</taxon>
        <taxon>Embryophyta</taxon>
        <taxon>Tracheophyta</taxon>
        <taxon>Spermatophyta</taxon>
        <taxon>Magnoliopsida</taxon>
        <taxon>Liliopsida</taxon>
        <taxon>Asparagales</taxon>
        <taxon>Orchidaceae</taxon>
        <taxon>Orchidoideae</taxon>
        <taxon>Orchideae</taxon>
        <taxon>Orchidinae</taxon>
        <taxon>Platanthera</taxon>
    </lineage>
</organism>